<reference evidence="4" key="2">
    <citation type="submission" date="2020-05" db="UniProtKB">
        <authorList>
            <consortium name="EnsemblMetazoa"/>
        </authorList>
    </citation>
    <scope>IDENTIFICATION</scope>
</reference>
<reference evidence="3 5" key="1">
    <citation type="journal article" date="2014" name="BMC Genomics">
        <title>Genome sequence of Anopheles sinensis provides insight into genetics basis of mosquito competence for malaria parasites.</title>
        <authorList>
            <person name="Zhou D."/>
            <person name="Zhang D."/>
            <person name="Ding G."/>
            <person name="Shi L."/>
            <person name="Hou Q."/>
            <person name="Ye Y."/>
            <person name="Xu Y."/>
            <person name="Zhou H."/>
            <person name="Xiong C."/>
            <person name="Li S."/>
            <person name="Yu J."/>
            <person name="Hong S."/>
            <person name="Yu X."/>
            <person name="Zou P."/>
            <person name="Chen C."/>
            <person name="Chang X."/>
            <person name="Wang W."/>
            <person name="Lv Y."/>
            <person name="Sun Y."/>
            <person name="Ma L."/>
            <person name="Shen B."/>
            <person name="Zhu C."/>
        </authorList>
    </citation>
    <scope>NUCLEOTIDE SEQUENCE [LARGE SCALE GENOMIC DNA]</scope>
</reference>
<dbReference type="AlphaFoldDB" id="A0A084VN87"/>
<dbReference type="EMBL" id="ATLV01014727">
    <property type="status" value="NOT_ANNOTATED_CDS"/>
    <property type="molecule type" value="Genomic_DNA"/>
</dbReference>
<accession>A0A084VN87</accession>
<evidence type="ECO:0000313" key="4">
    <source>
        <dbReference type="EnsemblMetazoa" id="ASIC006920-PA"/>
    </source>
</evidence>
<gene>
    <name evidence="3" type="ORF">ZHAS_00006920</name>
</gene>
<keyword evidence="2" id="KW-1133">Transmembrane helix</keyword>
<evidence type="ECO:0000256" key="2">
    <source>
        <dbReference type="SAM" id="Phobius"/>
    </source>
</evidence>
<sequence>MVNGHHEAIAIIIIITLAISSILPAWFGTSSDQSTTHKLTRTACVCRLDVFSVRSDRSKYVIIGSQIDVSRRKRPSKDDDADNGSKANFSPMMPFPSWIGGDGGRKYRKENLSSRWTTDSEMLCGERATFGGQPENGFSMSTQALFDTDLGWVFCCAPCYCRFERKTIYRESLRWS</sequence>
<evidence type="ECO:0000313" key="5">
    <source>
        <dbReference type="Proteomes" id="UP000030765"/>
    </source>
</evidence>
<dbReference type="Proteomes" id="UP000030765">
    <property type="component" value="Unassembled WGS sequence"/>
</dbReference>
<evidence type="ECO:0000256" key="1">
    <source>
        <dbReference type="SAM" id="MobiDB-lite"/>
    </source>
</evidence>
<evidence type="ECO:0000313" key="3">
    <source>
        <dbReference type="EMBL" id="KFB39431.1"/>
    </source>
</evidence>
<dbReference type="EnsemblMetazoa" id="ASIC006920-RA">
    <property type="protein sequence ID" value="ASIC006920-PA"/>
    <property type="gene ID" value="ASIC006920"/>
</dbReference>
<keyword evidence="5" id="KW-1185">Reference proteome</keyword>
<proteinExistence type="predicted"/>
<name>A0A084VN87_ANOSI</name>
<dbReference type="VEuPathDB" id="VectorBase:ASIC006920"/>
<feature type="region of interest" description="Disordered" evidence="1">
    <location>
        <begin position="72"/>
        <end position="101"/>
    </location>
</feature>
<protein>
    <submittedName>
        <fullName evidence="3 4">Uncharacterized protein</fullName>
    </submittedName>
</protein>
<keyword evidence="2" id="KW-0812">Transmembrane</keyword>
<dbReference type="EMBL" id="KE524984">
    <property type="protein sequence ID" value="KFB39431.1"/>
    <property type="molecule type" value="Genomic_DNA"/>
</dbReference>
<keyword evidence="2" id="KW-0472">Membrane</keyword>
<organism evidence="3">
    <name type="scientific">Anopheles sinensis</name>
    <name type="common">Mosquito</name>
    <dbReference type="NCBI Taxonomy" id="74873"/>
    <lineage>
        <taxon>Eukaryota</taxon>
        <taxon>Metazoa</taxon>
        <taxon>Ecdysozoa</taxon>
        <taxon>Arthropoda</taxon>
        <taxon>Hexapoda</taxon>
        <taxon>Insecta</taxon>
        <taxon>Pterygota</taxon>
        <taxon>Neoptera</taxon>
        <taxon>Endopterygota</taxon>
        <taxon>Diptera</taxon>
        <taxon>Nematocera</taxon>
        <taxon>Culicoidea</taxon>
        <taxon>Culicidae</taxon>
        <taxon>Anophelinae</taxon>
        <taxon>Anopheles</taxon>
    </lineage>
</organism>
<feature type="transmembrane region" description="Helical" evidence="2">
    <location>
        <begin position="7"/>
        <end position="27"/>
    </location>
</feature>